<dbReference type="Gene3D" id="3.20.20.20">
    <property type="entry name" value="Dihydropteroate synthase-like"/>
    <property type="match status" value="1"/>
</dbReference>
<dbReference type="InterPro" id="IPR011005">
    <property type="entry name" value="Dihydropteroate_synth-like_sf"/>
</dbReference>
<dbReference type="EMBL" id="CP003360">
    <property type="protein sequence ID" value="AFM27767.1"/>
    <property type="molecule type" value="Genomic_DNA"/>
</dbReference>
<feature type="region of interest" description="Disordered" evidence="1">
    <location>
        <begin position="331"/>
        <end position="423"/>
    </location>
</feature>
<sequence length="452" mass="48805">MGALPQVKYSGKIREISMGKPGCEVTVGGETAYNFYGFEGLMPHAPKLALQVVDIQPEEWAPDALEPYVDVLGDPVAWAKKCVEYGADMICLWLAGTDPNGKNLPAEHAAEIARQVAEAINVPLIVWGVSSDEKNTAVLKAVAESCAGFNLVLGPVTESNFKQVGAAAIAYKHIVAANSPIDINLAKQLNILLENLGVPTDRILIDPTTGSVGYGMEYCYSIMERIRQAALTQNDDKLQYPIINNIAEEVWKTKEAKLSENDDPRLGNAGIRGINLEAITALSALQAGSDLLILRHPETMRHIRNYVDNIMVKTDLDSMGVDLSLVTTHEAPPLESKATERAAATPKPSVSEIPQSKQPKPFAQEPTGEQEAGKDQLLPSGPASMEQPPEAVKQDEPLVIHSKKGTRKAKPASDSEEDLGLSEEDIEALKEMSAAFRAFKGLVLGLARLLSK</sequence>
<evidence type="ECO:0000256" key="1">
    <source>
        <dbReference type="SAM" id="MobiDB-lite"/>
    </source>
</evidence>
<dbReference type="KEGG" id="dti:Desti_5164"/>
<feature type="compositionally biased region" description="Basic residues" evidence="1">
    <location>
        <begin position="401"/>
        <end position="410"/>
    </location>
</feature>
<name>I4CDX6_DESTA</name>
<accession>I4CDX6</accession>
<gene>
    <name evidence="3" type="ordered locus">Desti_5164</name>
</gene>
<organism evidence="3 4">
    <name type="scientific">Desulfomonile tiedjei (strain ATCC 49306 / DSM 6799 / DCB-1)</name>
    <dbReference type="NCBI Taxonomy" id="706587"/>
    <lineage>
        <taxon>Bacteria</taxon>
        <taxon>Pseudomonadati</taxon>
        <taxon>Thermodesulfobacteriota</taxon>
        <taxon>Desulfomonilia</taxon>
        <taxon>Desulfomonilales</taxon>
        <taxon>Desulfomonilaceae</taxon>
        <taxon>Desulfomonile</taxon>
    </lineage>
</organism>
<dbReference type="HOGENOM" id="CLU_040403_1_0_7"/>
<dbReference type="OrthoDB" id="148113at2"/>
<dbReference type="SUPFAM" id="SSF51717">
    <property type="entry name" value="Dihydropteroate synthetase-like"/>
    <property type="match status" value="1"/>
</dbReference>
<dbReference type="PANTHER" id="PTHR36214">
    <property type="match status" value="1"/>
</dbReference>
<protein>
    <submittedName>
        <fullName evidence="3">CO dehydrogenase/acetyl-CoA synthase delta subunit (Corrinoid Fe-S protein)</fullName>
    </submittedName>
</protein>
<proteinExistence type="predicted"/>
<dbReference type="AlphaFoldDB" id="I4CDX6"/>
<feature type="compositionally biased region" description="Acidic residues" evidence="1">
    <location>
        <begin position="414"/>
        <end position="423"/>
    </location>
</feature>
<reference evidence="4" key="1">
    <citation type="submission" date="2012-06" db="EMBL/GenBank/DDBJ databases">
        <title>Complete sequence of chromosome of Desulfomonile tiedjei DSM 6799.</title>
        <authorList>
            <person name="Lucas S."/>
            <person name="Copeland A."/>
            <person name="Lapidus A."/>
            <person name="Glavina del Rio T."/>
            <person name="Dalin E."/>
            <person name="Tice H."/>
            <person name="Bruce D."/>
            <person name="Goodwin L."/>
            <person name="Pitluck S."/>
            <person name="Peters L."/>
            <person name="Ovchinnikova G."/>
            <person name="Zeytun A."/>
            <person name="Lu M."/>
            <person name="Kyrpides N."/>
            <person name="Mavromatis K."/>
            <person name="Ivanova N."/>
            <person name="Brettin T."/>
            <person name="Detter J.C."/>
            <person name="Han C."/>
            <person name="Larimer F."/>
            <person name="Land M."/>
            <person name="Hauser L."/>
            <person name="Markowitz V."/>
            <person name="Cheng J.-F."/>
            <person name="Hugenholtz P."/>
            <person name="Woyke T."/>
            <person name="Wu D."/>
            <person name="Spring S."/>
            <person name="Schroeder M."/>
            <person name="Brambilla E."/>
            <person name="Klenk H.-P."/>
            <person name="Eisen J.A."/>
        </authorList>
    </citation>
    <scope>NUCLEOTIDE SEQUENCE [LARGE SCALE GENOMIC DNA]</scope>
    <source>
        <strain evidence="4">ATCC 49306 / DSM 6799 / DCB-1</strain>
    </source>
</reference>
<evidence type="ECO:0000313" key="3">
    <source>
        <dbReference type="EMBL" id="AFM27767.1"/>
    </source>
</evidence>
<dbReference type="Pfam" id="PF03599">
    <property type="entry name" value="CdhD"/>
    <property type="match status" value="1"/>
</dbReference>
<feature type="domain" description="CO dehydrogenase/acetyl-CoA synthase delta subunit TIM barrel" evidence="2">
    <location>
        <begin position="15"/>
        <end position="255"/>
    </location>
</feature>
<evidence type="ECO:0000259" key="2">
    <source>
        <dbReference type="Pfam" id="PF03599"/>
    </source>
</evidence>
<dbReference type="InterPro" id="IPR051069">
    <property type="entry name" value="ACDS_complex_subunit"/>
</dbReference>
<evidence type="ECO:0000313" key="4">
    <source>
        <dbReference type="Proteomes" id="UP000006055"/>
    </source>
</evidence>
<dbReference type="RefSeq" id="WP_014812869.1">
    <property type="nucleotide sequence ID" value="NC_018025.1"/>
</dbReference>
<keyword evidence="4" id="KW-1185">Reference proteome</keyword>
<dbReference type="eggNOG" id="COG2069">
    <property type="taxonomic scope" value="Bacteria"/>
</dbReference>
<dbReference type="NCBIfam" id="NF003376">
    <property type="entry name" value="PRK04452.1-2"/>
    <property type="match status" value="1"/>
</dbReference>
<dbReference type="PATRIC" id="fig|706587.4.peg.5839"/>
<dbReference type="Proteomes" id="UP000006055">
    <property type="component" value="Chromosome"/>
</dbReference>
<dbReference type="STRING" id="706587.Desti_5164"/>
<dbReference type="InterPro" id="IPR016041">
    <property type="entry name" value="Ac-CoA_synth_d_su_TIM-brl"/>
</dbReference>
<dbReference type="PANTHER" id="PTHR36214:SF5">
    <property type="entry name" value="ACETYL-COA DECARBONYLASE_SYNTHASE COMPLEX SUBUNIT DELTA"/>
    <property type="match status" value="1"/>
</dbReference>